<protein>
    <submittedName>
        <fullName evidence="1">Uncharacterized protein</fullName>
    </submittedName>
</protein>
<dbReference type="EMBL" id="CP022957">
    <property type="protein sequence ID" value="ASV31601.1"/>
    <property type="molecule type" value="Genomic_DNA"/>
</dbReference>
<keyword evidence="2" id="KW-1185">Reference proteome</keyword>
<organism evidence="1 2">
    <name type="scientific">Maribacter cobaltidurans</name>
    <dbReference type="NCBI Taxonomy" id="1178778"/>
    <lineage>
        <taxon>Bacteria</taxon>
        <taxon>Pseudomonadati</taxon>
        <taxon>Bacteroidota</taxon>
        <taxon>Flavobacteriia</taxon>
        <taxon>Flavobacteriales</taxon>
        <taxon>Flavobacteriaceae</taxon>
        <taxon>Maribacter</taxon>
    </lineage>
</organism>
<name>A0A223V896_9FLAO</name>
<sequence length="63" mass="6803">MEGNGVYDYIRTGKDIVRPESDHVNTGVNVSNLDISATSPKTIYPIPASEVEASGMEQTIGYD</sequence>
<dbReference type="AlphaFoldDB" id="A0A223V896"/>
<accession>A0A223V896</accession>
<dbReference type="RefSeq" id="WP_094998203.1">
    <property type="nucleotide sequence ID" value="NZ_CP022957.1"/>
</dbReference>
<dbReference type="Gene3D" id="1.25.40.390">
    <property type="match status" value="1"/>
</dbReference>
<proteinExistence type="predicted"/>
<reference evidence="1 2" key="1">
    <citation type="submission" date="2017-08" db="EMBL/GenBank/DDBJ databases">
        <title>The complete genome sequence of Maribacter sp. B1, isolated from deep-sea sediment.</title>
        <authorList>
            <person name="Wu Y.-H."/>
            <person name="Cheng H."/>
            <person name="Xu X.-W."/>
        </authorList>
    </citation>
    <scope>NUCLEOTIDE SEQUENCE [LARGE SCALE GENOMIC DNA]</scope>
    <source>
        <strain evidence="1 2">B1</strain>
    </source>
</reference>
<evidence type="ECO:0000313" key="2">
    <source>
        <dbReference type="Proteomes" id="UP000215244"/>
    </source>
</evidence>
<dbReference type="KEGG" id="marb:CJ263_16035"/>
<dbReference type="OrthoDB" id="630434at2"/>
<dbReference type="Proteomes" id="UP000215244">
    <property type="component" value="Chromosome"/>
</dbReference>
<gene>
    <name evidence="1" type="ORF">CJ263_16035</name>
</gene>
<evidence type="ECO:0000313" key="1">
    <source>
        <dbReference type="EMBL" id="ASV31601.1"/>
    </source>
</evidence>